<proteinExistence type="predicted"/>
<feature type="transmembrane region" description="Helical" evidence="6">
    <location>
        <begin position="12"/>
        <end position="31"/>
    </location>
</feature>
<organism evidence="8 9">
    <name type="scientific">Robinsoniella peoriensis</name>
    <dbReference type="NCBI Taxonomy" id="180332"/>
    <lineage>
        <taxon>Bacteria</taxon>
        <taxon>Bacillati</taxon>
        <taxon>Bacillota</taxon>
        <taxon>Clostridia</taxon>
        <taxon>Lachnospirales</taxon>
        <taxon>Lachnospiraceae</taxon>
        <taxon>Robinsoniella</taxon>
    </lineage>
</organism>
<dbReference type="CDD" id="cd16380">
    <property type="entry name" value="YitT_C"/>
    <property type="match status" value="1"/>
</dbReference>
<gene>
    <name evidence="8" type="ORF">DSM106044_05474</name>
</gene>
<protein>
    <recommendedName>
        <fullName evidence="7">DUF2179 domain-containing protein</fullName>
    </recommendedName>
</protein>
<dbReference type="InterPro" id="IPR051461">
    <property type="entry name" value="UPF0750_membrane"/>
</dbReference>
<dbReference type="GO" id="GO:0005886">
    <property type="term" value="C:plasma membrane"/>
    <property type="evidence" value="ECO:0007669"/>
    <property type="project" value="UniProtKB-SubCell"/>
</dbReference>
<feature type="transmembrane region" description="Helical" evidence="6">
    <location>
        <begin position="151"/>
        <end position="174"/>
    </location>
</feature>
<comment type="caution">
    <text evidence="8">The sequence shown here is derived from an EMBL/GenBank/DDBJ whole genome shotgun (WGS) entry which is preliminary data.</text>
</comment>
<evidence type="ECO:0000313" key="8">
    <source>
        <dbReference type="EMBL" id="TLC97676.1"/>
    </source>
</evidence>
<evidence type="ECO:0000256" key="1">
    <source>
        <dbReference type="ARBA" id="ARBA00004651"/>
    </source>
</evidence>
<evidence type="ECO:0000256" key="3">
    <source>
        <dbReference type="ARBA" id="ARBA00022692"/>
    </source>
</evidence>
<keyword evidence="5 6" id="KW-0472">Membrane</keyword>
<evidence type="ECO:0000256" key="4">
    <source>
        <dbReference type="ARBA" id="ARBA00022989"/>
    </source>
</evidence>
<dbReference type="STRING" id="180332.GCA_000797495_05351"/>
<sequence>MKLKKSYKEIIIDTIFDIIGSFALAIGIYYFAEKANIAPGGVSGIAILIKYLWGLPIGTMTLVINIPIIYLAFRYLGKKFTFKTLRTLIISSLILDYLVTPYFPQYAGDRMLGAIFGGVCMGFGLGVIFYRGSTTAGTDIISCLIERKFPHVQIGSALMLVDCIILGLSIIVFGNIESGLFGMVALFCQTKVIDGMIYGLDKGRQVVIMSDKNEAIAGRVIEELERSATFIKGQGAYSQKDSLVLLCVVRIQEYHQLKTIVYNEDPNAFMIVTEADQVLGEGFKPITKQR</sequence>
<dbReference type="PIRSF" id="PIRSF006483">
    <property type="entry name" value="Membrane_protein_YitT"/>
    <property type="match status" value="1"/>
</dbReference>
<accession>A0A4U8PZJ8</accession>
<dbReference type="InterPro" id="IPR003740">
    <property type="entry name" value="YitT"/>
</dbReference>
<dbReference type="EMBL" id="QGQD01000112">
    <property type="protein sequence ID" value="TLC97676.1"/>
    <property type="molecule type" value="Genomic_DNA"/>
</dbReference>
<feature type="domain" description="DUF2179" evidence="7">
    <location>
        <begin position="226"/>
        <end position="280"/>
    </location>
</feature>
<dbReference type="RefSeq" id="WP_070041291.1">
    <property type="nucleotide sequence ID" value="NZ_CABMJZ010000059.1"/>
</dbReference>
<name>A0A4U8PZJ8_9FIRM</name>
<evidence type="ECO:0000313" key="9">
    <source>
        <dbReference type="Proteomes" id="UP000306509"/>
    </source>
</evidence>
<keyword evidence="2" id="KW-1003">Cell membrane</keyword>
<dbReference type="PANTHER" id="PTHR33545:SF5">
    <property type="entry name" value="UPF0750 MEMBRANE PROTEIN YITT"/>
    <property type="match status" value="1"/>
</dbReference>
<dbReference type="AlphaFoldDB" id="A0A4U8PZJ8"/>
<evidence type="ECO:0000259" key="7">
    <source>
        <dbReference type="Pfam" id="PF10035"/>
    </source>
</evidence>
<keyword evidence="4 6" id="KW-1133">Transmembrane helix</keyword>
<evidence type="ECO:0000256" key="6">
    <source>
        <dbReference type="SAM" id="Phobius"/>
    </source>
</evidence>
<dbReference type="Proteomes" id="UP000306509">
    <property type="component" value="Unassembled WGS sequence"/>
</dbReference>
<dbReference type="InterPro" id="IPR015867">
    <property type="entry name" value="N-reg_PII/ATP_PRibTrfase_C"/>
</dbReference>
<dbReference type="OrthoDB" id="3180973at2"/>
<feature type="transmembrane region" description="Helical" evidence="6">
    <location>
        <begin position="51"/>
        <end position="73"/>
    </location>
</feature>
<reference evidence="8 9" key="1">
    <citation type="journal article" date="2019" name="Anaerobe">
        <title>Detection of Robinsoniella peoriensis in multiple bone samples of a trauma patient.</title>
        <authorList>
            <person name="Schrottner P."/>
            <person name="Hartwich K."/>
            <person name="Bunk B."/>
            <person name="Schober I."/>
            <person name="Helbig S."/>
            <person name="Rudolph W.W."/>
            <person name="Gunzer F."/>
        </authorList>
    </citation>
    <scope>NUCLEOTIDE SEQUENCE [LARGE SCALE GENOMIC DNA]</scope>
    <source>
        <strain evidence="8 9">DSM 106044</strain>
    </source>
</reference>
<dbReference type="Pfam" id="PF02588">
    <property type="entry name" value="YitT_membrane"/>
    <property type="match status" value="1"/>
</dbReference>
<dbReference type="Gene3D" id="3.30.70.120">
    <property type="match status" value="1"/>
</dbReference>
<keyword evidence="9" id="KW-1185">Reference proteome</keyword>
<dbReference type="PANTHER" id="PTHR33545">
    <property type="entry name" value="UPF0750 MEMBRANE PROTEIN YITT-RELATED"/>
    <property type="match status" value="1"/>
</dbReference>
<feature type="transmembrane region" description="Helical" evidence="6">
    <location>
        <begin position="110"/>
        <end position="130"/>
    </location>
</feature>
<keyword evidence="3 6" id="KW-0812">Transmembrane</keyword>
<evidence type="ECO:0000256" key="5">
    <source>
        <dbReference type="ARBA" id="ARBA00023136"/>
    </source>
</evidence>
<dbReference type="Pfam" id="PF10035">
    <property type="entry name" value="DUF2179"/>
    <property type="match status" value="1"/>
</dbReference>
<dbReference type="InterPro" id="IPR019264">
    <property type="entry name" value="DUF2179"/>
</dbReference>
<evidence type="ECO:0000256" key="2">
    <source>
        <dbReference type="ARBA" id="ARBA00022475"/>
    </source>
</evidence>
<comment type="subcellular location">
    <subcellularLocation>
        <location evidence="1">Cell membrane</location>
        <topology evidence="1">Multi-pass membrane protein</topology>
    </subcellularLocation>
</comment>